<feature type="transmembrane region" description="Helical" evidence="1">
    <location>
        <begin position="168"/>
        <end position="190"/>
    </location>
</feature>
<feature type="transmembrane region" description="Helical" evidence="1">
    <location>
        <begin position="139"/>
        <end position="162"/>
    </location>
</feature>
<dbReference type="Gene3D" id="1.20.1250.20">
    <property type="entry name" value="MFS general substrate transporter like domains"/>
    <property type="match status" value="1"/>
</dbReference>
<feature type="transmembrane region" description="Helical" evidence="1">
    <location>
        <begin position="249"/>
        <end position="268"/>
    </location>
</feature>
<dbReference type="OrthoDB" id="56622at2157"/>
<dbReference type="Proteomes" id="UP000000346">
    <property type="component" value="Chromosome"/>
</dbReference>
<dbReference type="eggNOG" id="arCOG00132">
    <property type="taxonomic scope" value="Archaea"/>
</dbReference>
<dbReference type="GO" id="GO:0022857">
    <property type="term" value="F:transmembrane transporter activity"/>
    <property type="evidence" value="ECO:0007669"/>
    <property type="project" value="InterPro"/>
</dbReference>
<dbReference type="HOGENOM" id="CLU_025894_3_1_2"/>
<dbReference type="InterPro" id="IPR036259">
    <property type="entry name" value="MFS_trans_sf"/>
</dbReference>
<evidence type="ECO:0000259" key="2">
    <source>
        <dbReference type="PROSITE" id="PS50850"/>
    </source>
</evidence>
<dbReference type="PANTHER" id="PTHR23520:SF5">
    <property type="entry name" value="TRANSPORTER, PUTATIVE (AFU_ORTHOLOGUE AFUA_3G04000)-RELATED"/>
    <property type="match status" value="1"/>
</dbReference>
<dbReference type="PROSITE" id="PS50850">
    <property type="entry name" value="MFS"/>
    <property type="match status" value="1"/>
</dbReference>
<gene>
    <name evidence="3" type="ordered locus">ASAC_0735</name>
</gene>
<dbReference type="InterPro" id="IPR011701">
    <property type="entry name" value="MFS"/>
</dbReference>
<dbReference type="KEGG" id="asc:ASAC_0735"/>
<keyword evidence="1" id="KW-0812">Transmembrane</keyword>
<feature type="domain" description="Major facilitator superfamily (MFS) profile" evidence="2">
    <location>
        <begin position="7"/>
        <end position="389"/>
    </location>
</feature>
<dbReference type="AlphaFoldDB" id="D9Q1F3"/>
<evidence type="ECO:0000313" key="3">
    <source>
        <dbReference type="EMBL" id="ADL19141.1"/>
    </source>
</evidence>
<evidence type="ECO:0000313" key="4">
    <source>
        <dbReference type="Proteomes" id="UP000000346"/>
    </source>
</evidence>
<keyword evidence="1" id="KW-0472">Membrane</keyword>
<evidence type="ECO:0000256" key="1">
    <source>
        <dbReference type="SAM" id="Phobius"/>
    </source>
</evidence>
<feature type="transmembrane region" description="Helical" evidence="1">
    <location>
        <begin position="43"/>
        <end position="64"/>
    </location>
</feature>
<feature type="transmembrane region" description="Helical" evidence="1">
    <location>
        <begin position="280"/>
        <end position="307"/>
    </location>
</feature>
<proteinExistence type="predicted"/>
<organism evidence="3 4">
    <name type="scientific">Acidilobus saccharovorans (strain DSM 16705 / JCM 18335 / VKM B-2471 / 345-15)</name>
    <dbReference type="NCBI Taxonomy" id="666510"/>
    <lineage>
        <taxon>Archaea</taxon>
        <taxon>Thermoproteota</taxon>
        <taxon>Thermoprotei</taxon>
        <taxon>Acidilobales</taxon>
        <taxon>Acidilobaceae</taxon>
        <taxon>Acidilobus</taxon>
    </lineage>
</organism>
<feature type="transmembrane region" description="Helical" evidence="1">
    <location>
        <begin position="215"/>
        <end position="237"/>
    </location>
</feature>
<accession>D9Q1F3</accession>
<sequence>MSDYSRDIYILGAVRTLRSFSFGYVAFLLPLYLKYVGFSYEMIGLYTLIATLSSAVLTLASGWLGDLYSRRKALAIMSLLPAGTYAIVLSTRSYAALMASAAFGLTMSPIGGGSGGGPVAPLQTAMVASRVGPEARTRVYSYLMMAAIASALAGSAFSGAIMRASGGYYLELFAVALLITVATSALVLLVSEEPDRAHRPTSAVPRRSAKNIGKVSLAGLFGSLGLGMVMSLLPVYFRELGASDFQVSLIYDASYAAAAAGALIAPLAEKAMGPVRSILVLRGLGSLLLAAIPFSRPLALAGAIYAIRTGLYQAALPIRQNVSMELYEPSERSRGLSITGVFRRLPYGAAAAAGSVLFQVGAFVAVFSAAAGISVLDPVLYYAFFSYFDRGGKAFKARAEE</sequence>
<protein>
    <submittedName>
        <fullName evidence="3">Major facilitator superfamily MFS_1</fullName>
    </submittedName>
</protein>
<dbReference type="InParanoid" id="D9Q1F3"/>
<dbReference type="EMBL" id="CP001742">
    <property type="protein sequence ID" value="ADL19141.1"/>
    <property type="molecule type" value="Genomic_DNA"/>
</dbReference>
<dbReference type="RefSeq" id="WP_013266653.1">
    <property type="nucleotide sequence ID" value="NC_014374.1"/>
</dbReference>
<dbReference type="GeneID" id="9498968"/>
<dbReference type="SUPFAM" id="SSF103473">
    <property type="entry name" value="MFS general substrate transporter"/>
    <property type="match status" value="1"/>
</dbReference>
<dbReference type="STRING" id="666510.ASAC_0735"/>
<keyword evidence="4" id="KW-1185">Reference proteome</keyword>
<keyword evidence="1" id="KW-1133">Transmembrane helix</keyword>
<feature type="transmembrane region" description="Helical" evidence="1">
    <location>
        <begin position="362"/>
        <end position="388"/>
    </location>
</feature>
<dbReference type="InterPro" id="IPR020846">
    <property type="entry name" value="MFS_dom"/>
</dbReference>
<name>D9Q1F3_ACIS3</name>
<dbReference type="Pfam" id="PF07690">
    <property type="entry name" value="MFS_1"/>
    <property type="match status" value="1"/>
</dbReference>
<reference evidence="3 4" key="1">
    <citation type="journal article" date="2010" name="Appl. Environ. Microbiol.">
        <title>The genome sequence of the crenarchaeon Acidilobus saccharovorans supports a new order, Acidilobales, and suggests an important ecological role in terrestrial acidic hot springs.</title>
        <authorList>
            <person name="Mardanov A.V."/>
            <person name="Svetlitchnyi V.A."/>
            <person name="Beletsky A.V."/>
            <person name="Prokofeva M.I."/>
            <person name="Bonch-Osmolovskaya E.A."/>
            <person name="Ravin N.V."/>
            <person name="Skryabin K.G."/>
        </authorList>
    </citation>
    <scope>NUCLEOTIDE SEQUENCE [LARGE SCALE GENOMIC DNA]</scope>
    <source>
        <strain evidence="4">DSM 16705 / JCM 18335 / VKM B-2471 / 345-15</strain>
    </source>
</reference>
<dbReference type="PANTHER" id="PTHR23520">
    <property type="entry name" value="TRANSPORTER, PUTATIVE (AFU_ORTHOLOGUE AFUA_3G04000)-RELATED"/>
    <property type="match status" value="1"/>
</dbReference>
<feature type="transmembrane region" description="Helical" evidence="1">
    <location>
        <begin position="20"/>
        <end position="37"/>
    </location>
</feature>